<evidence type="ECO:0000256" key="4">
    <source>
        <dbReference type="SAM" id="MobiDB-lite"/>
    </source>
</evidence>
<dbReference type="Pfam" id="PF01393">
    <property type="entry name" value="Chromo_shadow"/>
    <property type="match status" value="1"/>
</dbReference>
<comment type="subcellular location">
    <subcellularLocation>
        <location evidence="1">Nucleus</location>
    </subcellularLocation>
</comment>
<feature type="region of interest" description="Disordered" evidence="4">
    <location>
        <begin position="143"/>
        <end position="201"/>
    </location>
</feature>
<feature type="compositionally biased region" description="Basic and acidic residues" evidence="4">
    <location>
        <begin position="13"/>
        <end position="60"/>
    </location>
</feature>
<dbReference type="SUPFAM" id="SSF54160">
    <property type="entry name" value="Chromo domain-like"/>
    <property type="match status" value="2"/>
</dbReference>
<name>A0A0D2IGP3_CLAB1</name>
<dbReference type="InterPro" id="IPR016197">
    <property type="entry name" value="Chromo-like_dom_sf"/>
</dbReference>
<dbReference type="PANTHER" id="PTHR22812">
    <property type="entry name" value="CHROMOBOX PROTEIN"/>
    <property type="match status" value="1"/>
</dbReference>
<reference evidence="6" key="1">
    <citation type="submission" date="2015-01" db="EMBL/GenBank/DDBJ databases">
        <title>The Genome Sequence of Cladophialophora bantiana CBS 173.52.</title>
        <authorList>
            <consortium name="The Broad Institute Genomics Platform"/>
            <person name="Cuomo C."/>
            <person name="de Hoog S."/>
            <person name="Gorbushina A."/>
            <person name="Stielow B."/>
            <person name="Teixiera M."/>
            <person name="Abouelleil A."/>
            <person name="Chapman S.B."/>
            <person name="Priest M."/>
            <person name="Young S.K."/>
            <person name="Wortman J."/>
            <person name="Nusbaum C."/>
            <person name="Birren B."/>
        </authorList>
    </citation>
    <scope>NUCLEOTIDE SEQUENCE [LARGE SCALE GENOMIC DNA]</scope>
    <source>
        <strain evidence="6">CBS 173.52</strain>
    </source>
</reference>
<proteinExistence type="predicted"/>
<sequence length="259" mass="29739">MPHGFEDIDDSDDIFHEPEQESDTEAKKQLNGELKDKADEEAPKEEVPLAPKDTGHELKGDVNGSTRGDDDPGNDDGFGEDDDEEGGEDGEEYSVETIRDHKFAKGQTLYLIKWQGYGEEENTWEPEDHLIPHSRAILKEYHKKIGGKPVPPPARIKSKHKLRETPSSEERRASKRRKRNEDVSASPAEETTEESWLPEGEDWEDQVASVEMVEQDDNGLLHAYIKFTNGRRTRVGMDKIYRHCPRPMLRFYEGHLRFK</sequence>
<dbReference type="VEuPathDB" id="FungiDB:Z519_02975"/>
<protein>
    <recommendedName>
        <fullName evidence="5">Chromo domain-containing protein</fullName>
    </recommendedName>
</protein>
<dbReference type="OrthoDB" id="433924at2759"/>
<dbReference type="InterPro" id="IPR017984">
    <property type="entry name" value="Chromo_dom_subgr"/>
</dbReference>
<dbReference type="SMART" id="SM00298">
    <property type="entry name" value="CHROMO"/>
    <property type="match status" value="1"/>
</dbReference>
<gene>
    <name evidence="6" type="ORF">Z519_02975</name>
</gene>
<dbReference type="CDD" id="cd00024">
    <property type="entry name" value="CD_CSD"/>
    <property type="match status" value="1"/>
</dbReference>
<dbReference type="InterPro" id="IPR051219">
    <property type="entry name" value="Heterochromatin_chromo-domain"/>
</dbReference>
<feature type="region of interest" description="Disordered" evidence="4">
    <location>
        <begin position="1"/>
        <end position="100"/>
    </location>
</feature>
<dbReference type="SMART" id="SM00300">
    <property type="entry name" value="ChSh"/>
    <property type="match status" value="1"/>
</dbReference>
<evidence type="ECO:0000256" key="1">
    <source>
        <dbReference type="ARBA" id="ARBA00004123"/>
    </source>
</evidence>
<dbReference type="RefSeq" id="XP_016622578.1">
    <property type="nucleotide sequence ID" value="XM_016760728.1"/>
</dbReference>
<dbReference type="InterPro" id="IPR023780">
    <property type="entry name" value="Chromo_domain"/>
</dbReference>
<dbReference type="PROSITE" id="PS00598">
    <property type="entry name" value="CHROMO_1"/>
    <property type="match status" value="1"/>
</dbReference>
<dbReference type="AlphaFoldDB" id="A0A0D2IGP3"/>
<keyword evidence="3" id="KW-0539">Nucleus</keyword>
<organism evidence="6 7">
    <name type="scientific">Cladophialophora bantiana (strain ATCC 10958 / CBS 173.52 / CDC B-1940 / NIH 8579)</name>
    <name type="common">Xylohypha bantiana</name>
    <dbReference type="NCBI Taxonomy" id="1442370"/>
    <lineage>
        <taxon>Eukaryota</taxon>
        <taxon>Fungi</taxon>
        <taxon>Dikarya</taxon>
        <taxon>Ascomycota</taxon>
        <taxon>Pezizomycotina</taxon>
        <taxon>Eurotiomycetes</taxon>
        <taxon>Chaetothyriomycetidae</taxon>
        <taxon>Chaetothyriales</taxon>
        <taxon>Herpotrichiellaceae</taxon>
        <taxon>Cladophialophora</taxon>
    </lineage>
</organism>
<evidence type="ECO:0000313" key="7">
    <source>
        <dbReference type="Proteomes" id="UP000053789"/>
    </source>
</evidence>
<evidence type="ECO:0000313" key="6">
    <source>
        <dbReference type="EMBL" id="KIW95909.1"/>
    </source>
</evidence>
<dbReference type="Gene3D" id="2.40.50.40">
    <property type="match status" value="2"/>
</dbReference>
<dbReference type="GeneID" id="27695903"/>
<dbReference type="GO" id="GO:0005634">
    <property type="term" value="C:nucleus"/>
    <property type="evidence" value="ECO:0007669"/>
    <property type="project" value="UniProtKB-SubCell"/>
</dbReference>
<dbReference type="Pfam" id="PF00385">
    <property type="entry name" value="Chromo"/>
    <property type="match status" value="1"/>
</dbReference>
<dbReference type="InterPro" id="IPR008251">
    <property type="entry name" value="Chromo_shadow_dom"/>
</dbReference>
<dbReference type="GO" id="GO:0006338">
    <property type="term" value="P:chromatin remodeling"/>
    <property type="evidence" value="ECO:0007669"/>
    <property type="project" value="UniProtKB-ARBA"/>
</dbReference>
<feature type="compositionally biased region" description="Basic and acidic residues" evidence="4">
    <location>
        <begin position="163"/>
        <end position="172"/>
    </location>
</feature>
<dbReference type="EMBL" id="KN846983">
    <property type="protein sequence ID" value="KIW95909.1"/>
    <property type="molecule type" value="Genomic_DNA"/>
</dbReference>
<dbReference type="PRINTS" id="PR00504">
    <property type="entry name" value="CHROMODOMAIN"/>
</dbReference>
<feature type="compositionally biased region" description="Acidic residues" evidence="4">
    <location>
        <begin position="71"/>
        <end position="94"/>
    </location>
</feature>
<feature type="domain" description="Chromo" evidence="5">
    <location>
        <begin position="93"/>
        <end position="153"/>
    </location>
</feature>
<evidence type="ECO:0000256" key="3">
    <source>
        <dbReference type="ARBA" id="ARBA00023242"/>
    </source>
</evidence>
<dbReference type="HOGENOM" id="CLU_045874_0_1_1"/>
<dbReference type="Proteomes" id="UP000053789">
    <property type="component" value="Unassembled WGS sequence"/>
</dbReference>
<accession>A0A0D2IGP3</accession>
<dbReference type="PROSITE" id="PS50013">
    <property type="entry name" value="CHROMO_2"/>
    <property type="match status" value="1"/>
</dbReference>
<keyword evidence="7" id="KW-1185">Reference proteome</keyword>
<dbReference type="InterPro" id="IPR000953">
    <property type="entry name" value="Chromo/chromo_shadow_dom"/>
</dbReference>
<dbReference type="InterPro" id="IPR023779">
    <property type="entry name" value="Chromodomain_CS"/>
</dbReference>
<evidence type="ECO:0000259" key="5">
    <source>
        <dbReference type="PROSITE" id="PS50013"/>
    </source>
</evidence>
<comment type="subunit">
    <text evidence="2">Component of the NuA4 histone acetyltransferase complex.</text>
</comment>
<evidence type="ECO:0000256" key="2">
    <source>
        <dbReference type="ARBA" id="ARBA00011353"/>
    </source>
</evidence>
<dbReference type="GO" id="GO:0000792">
    <property type="term" value="C:heterochromatin"/>
    <property type="evidence" value="ECO:0007669"/>
    <property type="project" value="UniProtKB-ARBA"/>
</dbReference>